<gene>
    <name evidence="1" type="ORF">AWRI4620_LOCUS2236</name>
</gene>
<proteinExistence type="predicted"/>
<dbReference type="EMBL" id="CAINUL010000002">
    <property type="protein sequence ID" value="CAD0107981.1"/>
    <property type="molecule type" value="Genomic_DNA"/>
</dbReference>
<organism evidence="1 2">
    <name type="scientific">Aureobasidium uvarum</name>
    <dbReference type="NCBI Taxonomy" id="2773716"/>
    <lineage>
        <taxon>Eukaryota</taxon>
        <taxon>Fungi</taxon>
        <taxon>Dikarya</taxon>
        <taxon>Ascomycota</taxon>
        <taxon>Pezizomycotina</taxon>
        <taxon>Dothideomycetes</taxon>
        <taxon>Dothideomycetidae</taxon>
        <taxon>Dothideales</taxon>
        <taxon>Saccotheciaceae</taxon>
        <taxon>Aureobasidium</taxon>
    </lineage>
</organism>
<protein>
    <submittedName>
        <fullName evidence="1">Uncharacterized protein</fullName>
    </submittedName>
</protein>
<sequence>MEDEADHPNPLDAPLFFAPPAARELELHTRLGFDCLETTLEIKPALGEECKTLGISSHNNHLTPDVIREGGDDWIDFYWTMVDLVIPGESTITDPRNPEANRKWSNANFNATLFIERFFVPGDDMPIYDINNDGFQVWLQEWRAAAGAQAYGPGETEGNAVPSRAEVAAYKNQRERHNLNLERGFGTQTGVSFELLIMWDFNAAAPEGEFTIPRVSAANIRFLFDVVESFPEQHRDRLTVHFVFKDIRKGRYTHDASSKRKYDHDTRLGRVWTAIIHSAIARAKKLTLDYELQGLEPDYDAILPKKWVLANAVKRDMQRTWGKLACLDRGMLKFMMFDAFKESRLLRRQDPDVMEWLRQA</sequence>
<keyword evidence="2" id="KW-1185">Reference proteome</keyword>
<comment type="caution">
    <text evidence="1">The sequence shown here is derived from an EMBL/GenBank/DDBJ whole genome shotgun (WGS) entry which is preliminary data.</text>
</comment>
<evidence type="ECO:0000313" key="1">
    <source>
        <dbReference type="EMBL" id="CAD0107981.1"/>
    </source>
</evidence>
<dbReference type="OrthoDB" id="3828114at2759"/>
<dbReference type="AlphaFoldDB" id="A0A9N8KC37"/>
<accession>A0A9N8KC37</accession>
<evidence type="ECO:0000313" key="2">
    <source>
        <dbReference type="Proteomes" id="UP000745764"/>
    </source>
</evidence>
<reference evidence="1" key="1">
    <citation type="submission" date="2020-06" db="EMBL/GenBank/DDBJ databases">
        <authorList>
            <person name="Onetto C."/>
        </authorList>
    </citation>
    <scope>NUCLEOTIDE SEQUENCE</scope>
</reference>
<dbReference type="Proteomes" id="UP000745764">
    <property type="component" value="Unassembled WGS sequence"/>
</dbReference>
<name>A0A9N8KC37_9PEZI</name>